<protein>
    <submittedName>
        <fullName evidence="2">Uncharacterized protein</fullName>
    </submittedName>
</protein>
<reference evidence="2" key="1">
    <citation type="submission" date="2014-01" db="EMBL/GenBank/DDBJ databases">
        <authorList>
            <person name="Brown-Elliot B."/>
            <person name="Wallace R."/>
            <person name="Lenaerts A."/>
            <person name="Ordway D."/>
            <person name="DeGroote M.A."/>
            <person name="Parker T."/>
            <person name="Sizemore C."/>
            <person name="Tallon L.J."/>
            <person name="Sadzewicz L.K."/>
            <person name="Sengamalay N."/>
            <person name="Fraser C.M."/>
            <person name="Hine E."/>
            <person name="Shefchek K.A."/>
            <person name="Das S.P."/>
            <person name="Tettelin H."/>
        </authorList>
    </citation>
    <scope>NUCLEOTIDE SEQUENCE [LARGE SCALE GENOMIC DNA]</scope>
    <source>
        <strain evidence="2">4042</strain>
    </source>
</reference>
<organism evidence="2">
    <name type="scientific">Mycobacterium xenopi 4042</name>
    <dbReference type="NCBI Taxonomy" id="1299334"/>
    <lineage>
        <taxon>Bacteria</taxon>
        <taxon>Bacillati</taxon>
        <taxon>Actinomycetota</taxon>
        <taxon>Actinomycetes</taxon>
        <taxon>Mycobacteriales</taxon>
        <taxon>Mycobacteriaceae</taxon>
        <taxon>Mycobacterium</taxon>
    </lineage>
</organism>
<accession>X7Z8X6</accession>
<gene>
    <name evidence="2" type="ORF">I553_0936</name>
</gene>
<name>X7Z8X6_MYCXE</name>
<dbReference type="EMBL" id="JAOB01000080">
    <property type="protein sequence ID" value="EUA15962.1"/>
    <property type="molecule type" value="Genomic_DNA"/>
</dbReference>
<feature type="region of interest" description="Disordered" evidence="1">
    <location>
        <begin position="32"/>
        <end position="53"/>
    </location>
</feature>
<dbReference type="AlphaFoldDB" id="X7Z8X6"/>
<proteinExistence type="predicted"/>
<evidence type="ECO:0000313" key="2">
    <source>
        <dbReference type="EMBL" id="EUA15962.1"/>
    </source>
</evidence>
<sequence length="78" mass="8781">MVTTAAAVGPRRLRDSGHRRRAWRWLRRRPRPRPVSHRRRAARVEVSSPGPGPRVLALTGANLENMTPQCACGEEQFG</sequence>
<comment type="caution">
    <text evidence="2">The sequence shown here is derived from an EMBL/GenBank/DDBJ whole genome shotgun (WGS) entry which is preliminary data.</text>
</comment>
<feature type="compositionally biased region" description="Basic residues" evidence="1">
    <location>
        <begin position="32"/>
        <end position="41"/>
    </location>
</feature>
<evidence type="ECO:0000256" key="1">
    <source>
        <dbReference type="SAM" id="MobiDB-lite"/>
    </source>
</evidence>